<dbReference type="PANTHER" id="PTHR13778:SF47">
    <property type="entry name" value="LIPOPOLYSACCHARIDE 1,3-GALACTOSYLTRANSFERASE"/>
    <property type="match status" value="1"/>
</dbReference>
<evidence type="ECO:0000256" key="3">
    <source>
        <dbReference type="ARBA" id="ARBA00022723"/>
    </source>
</evidence>
<dbReference type="SUPFAM" id="SSF53448">
    <property type="entry name" value="Nucleotide-diphospho-sugar transferases"/>
    <property type="match status" value="1"/>
</dbReference>
<keyword evidence="3" id="KW-0479">Metal-binding</keyword>
<keyword evidence="1" id="KW-0328">Glycosyltransferase</keyword>
<dbReference type="GO" id="GO:0016757">
    <property type="term" value="F:glycosyltransferase activity"/>
    <property type="evidence" value="ECO:0007669"/>
    <property type="project" value="UniProtKB-KW"/>
</dbReference>
<dbReference type="CDD" id="cd04194">
    <property type="entry name" value="GT8_A4GalT_like"/>
    <property type="match status" value="1"/>
</dbReference>
<protein>
    <submittedName>
        <fullName evidence="4">Glycosyltransferase family 8 protein</fullName>
    </submittedName>
</protein>
<organism evidence="4 5">
    <name type="scientific">Segatella copri</name>
    <dbReference type="NCBI Taxonomy" id="165179"/>
    <lineage>
        <taxon>Bacteria</taxon>
        <taxon>Pseudomonadati</taxon>
        <taxon>Bacteroidota</taxon>
        <taxon>Bacteroidia</taxon>
        <taxon>Bacteroidales</taxon>
        <taxon>Prevotellaceae</taxon>
        <taxon>Segatella</taxon>
    </lineage>
</organism>
<dbReference type="InterPro" id="IPR002495">
    <property type="entry name" value="Glyco_trans_8"/>
</dbReference>
<reference evidence="4 5" key="1">
    <citation type="submission" date="2018-08" db="EMBL/GenBank/DDBJ databases">
        <title>A genome reference for cultivated species of the human gut microbiota.</title>
        <authorList>
            <person name="Zou Y."/>
            <person name="Xue W."/>
            <person name="Luo G."/>
        </authorList>
    </citation>
    <scope>NUCLEOTIDE SEQUENCE [LARGE SCALE GENOMIC DNA]</scope>
    <source>
        <strain evidence="4 5">AF24-12</strain>
    </source>
</reference>
<comment type="caution">
    <text evidence="4">The sequence shown here is derived from an EMBL/GenBank/DDBJ whole genome shotgun (WGS) entry which is preliminary data.</text>
</comment>
<evidence type="ECO:0000313" key="5">
    <source>
        <dbReference type="Proteomes" id="UP000283872"/>
    </source>
</evidence>
<dbReference type="Proteomes" id="UP000283872">
    <property type="component" value="Unassembled WGS sequence"/>
</dbReference>
<dbReference type="InterPro" id="IPR029044">
    <property type="entry name" value="Nucleotide-diphossugar_trans"/>
</dbReference>
<dbReference type="Pfam" id="PF01501">
    <property type="entry name" value="Glyco_transf_8"/>
    <property type="match status" value="1"/>
</dbReference>
<gene>
    <name evidence="4" type="ORF">DWY11_05005</name>
</gene>
<dbReference type="PANTHER" id="PTHR13778">
    <property type="entry name" value="GLYCOSYLTRANSFERASE 8 DOMAIN-CONTAINING PROTEIN"/>
    <property type="match status" value="1"/>
</dbReference>
<evidence type="ECO:0000313" key="4">
    <source>
        <dbReference type="EMBL" id="RGS17183.1"/>
    </source>
</evidence>
<name>A0A3E5EBE2_9BACT</name>
<keyword evidence="2 4" id="KW-0808">Transferase</keyword>
<evidence type="ECO:0000256" key="2">
    <source>
        <dbReference type="ARBA" id="ARBA00022679"/>
    </source>
</evidence>
<dbReference type="GO" id="GO:0046872">
    <property type="term" value="F:metal ion binding"/>
    <property type="evidence" value="ECO:0007669"/>
    <property type="project" value="UniProtKB-KW"/>
</dbReference>
<accession>A0A3E5EBE2</accession>
<dbReference type="EMBL" id="QRVA01000008">
    <property type="protein sequence ID" value="RGS17183.1"/>
    <property type="molecule type" value="Genomic_DNA"/>
</dbReference>
<sequence>MTAKIIKRFNLRINSSTKNIKMEIVCSTDSKYIMPTGIMLTSLFESNRGEVVNVHLLHDQNSAALLNPIRTIAARYQQTIHFYLISDEIFKHFPVGLDFQVDHVGTSFATYYRLYLAEILPADIDKVIYLDGDILVVDKLVELWNTSVENYAIAAVPDSYNNNIEHYNRLRYPQTLGYFNAGMLVVNLKYWREKQVLLKFFDYVKSNTERLRCHDQDVLNYLFKNSKLVLPIRYNVLNEYWFDLRYSLISWEFDEQILEAQAHPAIIHFTGIPKPWYKNCKHPWKKEFDKYKAMSPWRDEKEKRWMPLKFCLEKMAIKLVVSMGLRKSDYIVENRYIELS</sequence>
<evidence type="ECO:0000256" key="1">
    <source>
        <dbReference type="ARBA" id="ARBA00022676"/>
    </source>
</evidence>
<proteinExistence type="predicted"/>
<dbReference type="InterPro" id="IPR050748">
    <property type="entry name" value="Glycosyltrans_8_dom-fam"/>
</dbReference>
<dbReference type="Gene3D" id="3.90.550.10">
    <property type="entry name" value="Spore Coat Polysaccharide Biosynthesis Protein SpsA, Chain A"/>
    <property type="match status" value="1"/>
</dbReference>
<dbReference type="AlphaFoldDB" id="A0A3E5EBE2"/>